<feature type="signal peptide" evidence="1">
    <location>
        <begin position="1"/>
        <end position="21"/>
    </location>
</feature>
<dbReference type="Proteomes" id="UP000095553">
    <property type="component" value="Unassembled WGS sequence"/>
</dbReference>
<protein>
    <submittedName>
        <fullName evidence="2">Uncharacterized protein</fullName>
    </submittedName>
</protein>
<dbReference type="EMBL" id="CYXY01000003">
    <property type="protein sequence ID" value="CUM79023.1"/>
    <property type="molecule type" value="Genomic_DNA"/>
</dbReference>
<dbReference type="EMBL" id="CP132968">
    <property type="protein sequence ID" value="WMD15611.1"/>
    <property type="molecule type" value="Genomic_DNA"/>
</dbReference>
<dbReference type="OrthoDB" id="2085443at2"/>
<evidence type="ECO:0000313" key="5">
    <source>
        <dbReference type="EMBL" id="WMD15611.1"/>
    </source>
</evidence>
<gene>
    <name evidence="3" type="ORF">ERS852520_03373</name>
    <name evidence="2" type="ORF">ERS852571_00583</name>
    <name evidence="4" type="ORF">G5A72_01005</name>
    <name evidence="5" type="ORF">RBI15_09490</name>
</gene>
<evidence type="ECO:0000313" key="7">
    <source>
        <dbReference type="Proteomes" id="UP000095564"/>
    </source>
</evidence>
<evidence type="ECO:0000313" key="2">
    <source>
        <dbReference type="EMBL" id="CUM79023.1"/>
    </source>
</evidence>
<keyword evidence="1" id="KW-0732">Signal</keyword>
<dbReference type="EMBL" id="JAAITB010000002">
    <property type="protein sequence ID" value="NSJ78192.1"/>
    <property type="molecule type" value="Genomic_DNA"/>
</dbReference>
<dbReference type="Proteomes" id="UP001243496">
    <property type="component" value="Chromosome"/>
</dbReference>
<evidence type="ECO:0000313" key="6">
    <source>
        <dbReference type="Proteomes" id="UP000095553"/>
    </source>
</evidence>
<reference evidence="4 8" key="2">
    <citation type="journal article" date="2020" name="Cell Host Microbe">
        <title>Functional and Genomic Variation between Human-Derived Isolates of Lachnospiraceae Reveals Inter- and Intra-Species Diversity.</title>
        <authorList>
            <person name="Sorbara M.T."/>
            <person name="Littmann E.R."/>
            <person name="Fontana E."/>
            <person name="Moody T.U."/>
            <person name="Kohout C.E."/>
            <person name="Gjonbalaj M."/>
            <person name="Eaton V."/>
            <person name="Seok R."/>
            <person name="Leiner I.M."/>
            <person name="Pamer E.G."/>
        </authorList>
    </citation>
    <scope>NUCLEOTIDE SEQUENCE [LARGE SCALE GENOMIC DNA]</scope>
    <source>
        <strain evidence="4 8">MSK.14.57</strain>
    </source>
</reference>
<reference evidence="4" key="3">
    <citation type="submission" date="2020-02" db="EMBL/GenBank/DDBJ databases">
        <authorList>
            <person name="Littmann E."/>
            <person name="Sorbara M."/>
        </authorList>
    </citation>
    <scope>NUCLEOTIDE SEQUENCE</scope>
    <source>
        <strain evidence="4">MSK.14.57</strain>
    </source>
</reference>
<evidence type="ECO:0000313" key="8">
    <source>
        <dbReference type="Proteomes" id="UP001644750"/>
    </source>
</evidence>
<reference evidence="6 7" key="1">
    <citation type="submission" date="2015-09" db="EMBL/GenBank/DDBJ databases">
        <authorList>
            <consortium name="Pathogen Informatics"/>
        </authorList>
    </citation>
    <scope>NUCLEOTIDE SEQUENCE [LARGE SCALE GENOMIC DNA]</scope>
    <source>
        <strain evidence="3 7">2789STDY5834908</strain>
        <strain evidence="2 6">2789STDY5834959</strain>
    </source>
</reference>
<evidence type="ECO:0000256" key="1">
    <source>
        <dbReference type="SAM" id="SignalP"/>
    </source>
</evidence>
<dbReference type="GeneID" id="92741623"/>
<name>A0A173RM46_ANAHA</name>
<feature type="chain" id="PRO_5044549702" evidence="1">
    <location>
        <begin position="22"/>
        <end position="87"/>
    </location>
</feature>
<dbReference type="Proteomes" id="UP000095564">
    <property type="component" value="Unassembled WGS sequence"/>
</dbReference>
<reference evidence="5" key="4">
    <citation type="submission" date="2023-08" db="EMBL/GenBank/DDBJ databases">
        <title>Complete Genome Sequences of butyrate producing Anaerostipes hadrus strains BA1 and GIF7 isolated from the terminal ileum of a healthy lean male.</title>
        <authorList>
            <person name="Low A."/>
            <person name="Sheludchenko M."/>
            <person name="Cheng H.E."/>
            <person name="Koh X.Q."/>
            <person name="Lee J."/>
        </authorList>
    </citation>
    <scope>NUCLEOTIDE SEQUENCE</scope>
    <source>
        <strain evidence="5">BA1</strain>
    </source>
</reference>
<dbReference type="RefSeq" id="WP_044924068.1">
    <property type="nucleotide sequence ID" value="NZ_CACRSX010000013.1"/>
</dbReference>
<organism evidence="2 6">
    <name type="scientific">Anaerostipes hadrus</name>
    <dbReference type="NCBI Taxonomy" id="649756"/>
    <lineage>
        <taxon>Bacteria</taxon>
        <taxon>Bacillati</taxon>
        <taxon>Bacillota</taxon>
        <taxon>Clostridia</taxon>
        <taxon>Lachnospirales</taxon>
        <taxon>Lachnospiraceae</taxon>
        <taxon>Anaerostipes</taxon>
    </lineage>
</organism>
<dbReference type="Proteomes" id="UP001644750">
    <property type="component" value="Unassembled WGS sequence"/>
</dbReference>
<keyword evidence="8" id="KW-1185">Reference proteome</keyword>
<sequence length="87" mass="9656">MKKKLSILLAGVCLTAALYSAGTTYGQNKTNSAKQKEDTVTTNKYQGVTIKDKAKGKVTKQQVRELKKEHSGKDEKNIIIWEAEEAK</sequence>
<proteinExistence type="predicted"/>
<dbReference type="AlphaFoldDB" id="A0A173RM46"/>
<evidence type="ECO:0000313" key="4">
    <source>
        <dbReference type="EMBL" id="NSJ78192.1"/>
    </source>
</evidence>
<evidence type="ECO:0000313" key="3">
    <source>
        <dbReference type="EMBL" id="CUQ20483.1"/>
    </source>
</evidence>
<accession>A0A173RM46</accession>
<dbReference type="EMBL" id="CZAU01000053">
    <property type="protein sequence ID" value="CUQ20483.1"/>
    <property type="molecule type" value="Genomic_DNA"/>
</dbReference>